<dbReference type="InterPro" id="IPR006577">
    <property type="entry name" value="UAS"/>
</dbReference>
<dbReference type="InterPro" id="IPR036249">
    <property type="entry name" value="Thioredoxin-like_sf"/>
</dbReference>
<organism evidence="6">
    <name type="scientific">Spumella elongata</name>
    <dbReference type="NCBI Taxonomy" id="89044"/>
    <lineage>
        <taxon>Eukaryota</taxon>
        <taxon>Sar</taxon>
        <taxon>Stramenopiles</taxon>
        <taxon>Ochrophyta</taxon>
        <taxon>Chrysophyceae</taxon>
        <taxon>Chromulinales</taxon>
        <taxon>Chromulinaceae</taxon>
        <taxon>Spumella</taxon>
    </lineage>
</organism>
<dbReference type="Gene3D" id="1.10.8.10">
    <property type="entry name" value="DNA helicase RuvA subunit, C-terminal domain"/>
    <property type="match status" value="1"/>
</dbReference>
<dbReference type="GO" id="GO:0005783">
    <property type="term" value="C:endoplasmic reticulum"/>
    <property type="evidence" value="ECO:0007669"/>
    <property type="project" value="UniProtKB-SubCell"/>
</dbReference>
<proteinExistence type="predicted"/>
<dbReference type="SMART" id="SM00594">
    <property type="entry name" value="UAS"/>
    <property type="match status" value="1"/>
</dbReference>
<dbReference type="CDD" id="cd02958">
    <property type="entry name" value="UAS"/>
    <property type="match status" value="1"/>
</dbReference>
<keyword evidence="2" id="KW-0256">Endoplasmic reticulum</keyword>
<dbReference type="Pfam" id="PF14555">
    <property type="entry name" value="UBA_4"/>
    <property type="match status" value="1"/>
</dbReference>
<dbReference type="Gene3D" id="3.10.20.90">
    <property type="entry name" value="Phosphatidylinositol 3-kinase Catalytic Subunit, Chain A, domain 1"/>
    <property type="match status" value="1"/>
</dbReference>
<dbReference type="PANTHER" id="PTHR23322">
    <property type="entry name" value="FAS-ASSOCIATED PROTEIN"/>
    <property type="match status" value="1"/>
</dbReference>
<dbReference type="Pfam" id="PF21021">
    <property type="entry name" value="FAF1"/>
    <property type="match status" value="1"/>
</dbReference>
<dbReference type="AlphaFoldDB" id="A0A7S3MDT0"/>
<reference evidence="6" key="1">
    <citation type="submission" date="2021-01" db="EMBL/GenBank/DDBJ databases">
        <authorList>
            <person name="Corre E."/>
            <person name="Pelletier E."/>
            <person name="Niang G."/>
            <person name="Scheremetjew M."/>
            <person name="Finn R."/>
            <person name="Kale V."/>
            <person name="Holt S."/>
            <person name="Cochrane G."/>
            <person name="Meng A."/>
            <person name="Brown T."/>
            <person name="Cohen L."/>
        </authorList>
    </citation>
    <scope>NUCLEOTIDE SEQUENCE</scope>
    <source>
        <strain evidence="6">CCAP 955/1</strain>
    </source>
</reference>
<dbReference type="InterPro" id="IPR049483">
    <property type="entry name" value="FAF1_2-like_UAS"/>
</dbReference>
<dbReference type="InterPro" id="IPR050730">
    <property type="entry name" value="UBX_domain-protein"/>
</dbReference>
<feature type="compositionally biased region" description="Polar residues" evidence="4">
    <location>
        <begin position="80"/>
        <end position="95"/>
    </location>
</feature>
<evidence type="ECO:0000313" key="6">
    <source>
        <dbReference type="EMBL" id="CAE0297903.1"/>
    </source>
</evidence>
<dbReference type="SUPFAM" id="SSF52833">
    <property type="entry name" value="Thioredoxin-like"/>
    <property type="match status" value="1"/>
</dbReference>
<evidence type="ECO:0000256" key="3">
    <source>
        <dbReference type="ARBA" id="ARBA00023054"/>
    </source>
</evidence>
<feature type="region of interest" description="Disordered" evidence="4">
    <location>
        <begin position="309"/>
        <end position="345"/>
    </location>
</feature>
<dbReference type="PANTHER" id="PTHR23322:SF1">
    <property type="entry name" value="FAS-ASSOCIATED FACTOR 2"/>
    <property type="match status" value="1"/>
</dbReference>
<evidence type="ECO:0000256" key="1">
    <source>
        <dbReference type="ARBA" id="ARBA00004240"/>
    </source>
</evidence>
<comment type="subcellular location">
    <subcellularLocation>
        <location evidence="1">Endoplasmic reticulum</location>
    </subcellularLocation>
</comment>
<gene>
    <name evidence="6" type="ORF">SELO1098_LOCUS26757</name>
</gene>
<feature type="region of interest" description="Disordered" evidence="4">
    <location>
        <begin position="78"/>
        <end position="104"/>
    </location>
</feature>
<dbReference type="SUPFAM" id="SSF54236">
    <property type="entry name" value="Ubiquitin-like"/>
    <property type="match status" value="1"/>
</dbReference>
<dbReference type="GO" id="GO:0043130">
    <property type="term" value="F:ubiquitin binding"/>
    <property type="evidence" value="ECO:0007669"/>
    <property type="project" value="TreeGrafter"/>
</dbReference>
<evidence type="ECO:0000259" key="5">
    <source>
        <dbReference type="PROSITE" id="PS50033"/>
    </source>
</evidence>
<protein>
    <recommendedName>
        <fullName evidence="5">UBX domain-containing protein</fullName>
    </recommendedName>
</protein>
<dbReference type="PROSITE" id="PS50033">
    <property type="entry name" value="UBX"/>
    <property type="match status" value="1"/>
</dbReference>
<feature type="compositionally biased region" description="Basic and acidic residues" evidence="4">
    <location>
        <begin position="309"/>
        <end position="332"/>
    </location>
</feature>
<dbReference type="InterPro" id="IPR029071">
    <property type="entry name" value="Ubiquitin-like_domsf"/>
</dbReference>
<keyword evidence="3" id="KW-0175">Coiled coil</keyword>
<accession>A0A7S3MDT0</accession>
<dbReference type="GO" id="GO:0036503">
    <property type="term" value="P:ERAD pathway"/>
    <property type="evidence" value="ECO:0007669"/>
    <property type="project" value="TreeGrafter"/>
</dbReference>
<dbReference type="EMBL" id="HBIC01052279">
    <property type="protein sequence ID" value="CAE0297903.1"/>
    <property type="molecule type" value="Transcribed_RNA"/>
</dbReference>
<dbReference type="InterPro" id="IPR009060">
    <property type="entry name" value="UBA-like_sf"/>
</dbReference>
<feature type="domain" description="UBX" evidence="5">
    <location>
        <begin position="363"/>
        <end position="445"/>
    </location>
</feature>
<evidence type="ECO:0000256" key="4">
    <source>
        <dbReference type="SAM" id="MobiDB-lite"/>
    </source>
</evidence>
<name>A0A7S3MDT0_9STRA</name>
<dbReference type="InterPro" id="IPR001012">
    <property type="entry name" value="UBX_dom"/>
</dbReference>
<evidence type="ECO:0000256" key="2">
    <source>
        <dbReference type="ARBA" id="ARBA00022824"/>
    </source>
</evidence>
<dbReference type="SMART" id="SM00166">
    <property type="entry name" value="UBX"/>
    <property type="match status" value="1"/>
</dbReference>
<dbReference type="Gene3D" id="3.40.30.10">
    <property type="entry name" value="Glutaredoxin"/>
    <property type="match status" value="1"/>
</dbReference>
<sequence>MSDTGGSILQLSESQRETLQSFQEIASINDEYLCMQILQQNSWDLNLALSQFMGQGTEEAAPVPSSRSDGNVVRRANRNVDASSGSQRATLSVANQAERERPAADTAPNGLFGLLFIPIRWLFQARPISLNPNQDTERFIDDYNLRVSPTHPNFHTGSYQSAVATAFERSKFLLVYLHSPLHEDTPRFCRGVLSAPGVVNYANENLITWAGRVWDPEAYGLSTQLRATTFPFVALLVCQSSRSVQIADRIQGYVEENVLLERIQNSVNAFNSVISQNQLEQQRREQAVQLRAQQDREYREAAEADRLATIRQREEEERREAEEEENRQREELEAAQEMSRQLTQQDTIRKLKTAFDAIPEPEAAPAVSAVRFQLPSGKKLSRRFGKTETVQRLYDYLTLVFHETPEDEKKIVHFSVSTQFPKLELTDMTQTIEAVGLHPRGMLYVQDLDA</sequence>
<dbReference type="Pfam" id="PF00789">
    <property type="entry name" value="UBX"/>
    <property type="match status" value="1"/>
</dbReference>
<dbReference type="SUPFAM" id="SSF46934">
    <property type="entry name" value="UBA-like"/>
    <property type="match status" value="1"/>
</dbReference>